<dbReference type="Pfam" id="PF00440">
    <property type="entry name" value="TetR_N"/>
    <property type="match status" value="1"/>
</dbReference>
<reference evidence="6 7" key="1">
    <citation type="submission" date="2021-05" db="EMBL/GenBank/DDBJ databases">
        <title>Kineosporia and Streptomyces sp. nov. two new marine actinobacteria isolated from Coral.</title>
        <authorList>
            <person name="Buangrab K."/>
            <person name="Sutthacheep M."/>
            <person name="Yeemin T."/>
            <person name="Harunari E."/>
            <person name="Igarashi Y."/>
            <person name="Kanchanasin P."/>
            <person name="Tanasupawat S."/>
            <person name="Phongsopitanun W."/>
        </authorList>
    </citation>
    <scope>NUCLEOTIDE SEQUENCE [LARGE SCALE GENOMIC DNA]</scope>
    <source>
        <strain evidence="6 7">J2-2</strain>
    </source>
</reference>
<keyword evidence="7" id="KW-1185">Reference proteome</keyword>
<dbReference type="Proteomes" id="UP001197247">
    <property type="component" value="Unassembled WGS sequence"/>
</dbReference>
<dbReference type="PANTHER" id="PTHR30055:SF234">
    <property type="entry name" value="HTH-TYPE TRANSCRIPTIONAL REGULATOR BETI"/>
    <property type="match status" value="1"/>
</dbReference>
<proteinExistence type="predicted"/>
<dbReference type="InterPro" id="IPR009057">
    <property type="entry name" value="Homeodomain-like_sf"/>
</dbReference>
<protein>
    <submittedName>
        <fullName evidence="6">TetR/AcrR family transcriptional regulator</fullName>
    </submittedName>
</protein>
<dbReference type="SUPFAM" id="SSF46689">
    <property type="entry name" value="Homeodomain-like"/>
    <property type="match status" value="1"/>
</dbReference>
<dbReference type="SUPFAM" id="SSF48498">
    <property type="entry name" value="Tetracyclin repressor-like, C-terminal domain"/>
    <property type="match status" value="1"/>
</dbReference>
<gene>
    <name evidence="6" type="ORF">KIH74_24135</name>
</gene>
<dbReference type="PANTHER" id="PTHR30055">
    <property type="entry name" value="HTH-TYPE TRANSCRIPTIONAL REGULATOR RUTR"/>
    <property type="match status" value="1"/>
</dbReference>
<keyword evidence="2 4" id="KW-0238">DNA-binding</keyword>
<evidence type="ECO:0000256" key="4">
    <source>
        <dbReference type="PROSITE-ProRule" id="PRU00335"/>
    </source>
</evidence>
<evidence type="ECO:0000259" key="5">
    <source>
        <dbReference type="PROSITE" id="PS50977"/>
    </source>
</evidence>
<dbReference type="Gene3D" id="1.10.357.10">
    <property type="entry name" value="Tetracycline Repressor, domain 2"/>
    <property type="match status" value="1"/>
</dbReference>
<dbReference type="InterPro" id="IPR050109">
    <property type="entry name" value="HTH-type_TetR-like_transc_reg"/>
</dbReference>
<accession>A0ABS5TLS2</accession>
<keyword evidence="3" id="KW-0804">Transcription</keyword>
<feature type="domain" description="HTH tetR-type" evidence="5">
    <location>
        <begin position="1"/>
        <end position="59"/>
    </location>
</feature>
<name>A0ABS5TLS2_9ACTN</name>
<dbReference type="InterPro" id="IPR036271">
    <property type="entry name" value="Tet_transcr_reg_TetR-rel_C_sf"/>
</dbReference>
<dbReference type="InterPro" id="IPR001647">
    <property type="entry name" value="HTH_TetR"/>
</dbReference>
<comment type="caution">
    <text evidence="6">The sequence shown here is derived from an EMBL/GenBank/DDBJ whole genome shotgun (WGS) entry which is preliminary data.</text>
</comment>
<evidence type="ECO:0000313" key="6">
    <source>
        <dbReference type="EMBL" id="MBT0772054.1"/>
    </source>
</evidence>
<feature type="DNA-binding region" description="H-T-H motif" evidence="4">
    <location>
        <begin position="22"/>
        <end position="41"/>
    </location>
</feature>
<organism evidence="6 7">
    <name type="scientific">Kineosporia corallincola</name>
    <dbReference type="NCBI Taxonomy" id="2835133"/>
    <lineage>
        <taxon>Bacteria</taxon>
        <taxon>Bacillati</taxon>
        <taxon>Actinomycetota</taxon>
        <taxon>Actinomycetes</taxon>
        <taxon>Kineosporiales</taxon>
        <taxon>Kineosporiaceae</taxon>
        <taxon>Kineosporia</taxon>
    </lineage>
</organism>
<keyword evidence="1" id="KW-0805">Transcription regulation</keyword>
<evidence type="ECO:0000256" key="2">
    <source>
        <dbReference type="ARBA" id="ARBA00023125"/>
    </source>
</evidence>
<dbReference type="EMBL" id="JAHBAY010000010">
    <property type="protein sequence ID" value="MBT0772054.1"/>
    <property type="molecule type" value="Genomic_DNA"/>
</dbReference>
<sequence length="186" mass="20730">MNSRDAILAAALRRLNTDPRASMTDMAGAAGVGRATLHRYFSSRDELLHELGTRSLNRWEQSMTDADLPGVIESGDPDRIRECLRELLRRYLADYDEFGFALIDPYLRTAPDLVERTEELAERESALLAAGQRAGVLRADLPPRWLSFAVYGVLVAARDATTSGRVARHDLDEFVISTYFDGTAAR</sequence>
<dbReference type="RefSeq" id="WP_214158411.1">
    <property type="nucleotide sequence ID" value="NZ_JAHBAY010000010.1"/>
</dbReference>
<dbReference type="PROSITE" id="PS50977">
    <property type="entry name" value="HTH_TETR_2"/>
    <property type="match status" value="1"/>
</dbReference>
<evidence type="ECO:0000256" key="3">
    <source>
        <dbReference type="ARBA" id="ARBA00023163"/>
    </source>
</evidence>
<evidence type="ECO:0000256" key="1">
    <source>
        <dbReference type="ARBA" id="ARBA00023015"/>
    </source>
</evidence>
<evidence type="ECO:0000313" key="7">
    <source>
        <dbReference type="Proteomes" id="UP001197247"/>
    </source>
</evidence>